<gene>
    <name evidence="2" type="ORF">H6G81_04530</name>
</gene>
<protein>
    <submittedName>
        <fullName evidence="2">Uncharacterized protein</fullName>
    </submittedName>
</protein>
<feature type="transmembrane region" description="Helical" evidence="1">
    <location>
        <begin position="142"/>
        <end position="163"/>
    </location>
</feature>
<feature type="transmembrane region" description="Helical" evidence="1">
    <location>
        <begin position="86"/>
        <end position="103"/>
    </location>
</feature>
<feature type="transmembrane region" description="Helical" evidence="1">
    <location>
        <begin position="175"/>
        <end position="197"/>
    </location>
</feature>
<dbReference type="RefSeq" id="WP_051502714.1">
    <property type="nucleotide sequence ID" value="NZ_JACJTA010000006.1"/>
</dbReference>
<accession>A0ABR8GKS5</accession>
<keyword evidence="1" id="KW-1133">Transmembrane helix</keyword>
<comment type="caution">
    <text evidence="2">The sequence shown here is derived from an EMBL/GenBank/DDBJ whole genome shotgun (WGS) entry which is preliminary data.</text>
</comment>
<proteinExistence type="predicted"/>
<keyword evidence="1" id="KW-0472">Membrane</keyword>
<feature type="transmembrane region" description="Helical" evidence="1">
    <location>
        <begin position="53"/>
        <end position="74"/>
    </location>
</feature>
<keyword evidence="3" id="KW-1185">Reference proteome</keyword>
<sequence>MRSNYQIKPTRQNHRHSVSQFLRKFKINRTDLLFIALCAVVSVYMVVKEPVLMSVLGCSSVMFFGLWQITRTVPILEKLIGAKIRFWHVVTAIIAVTALLNTFEMPAHAIFLSGLEAFFKQIATQSSTAGGGTAIDETTIGLIFNVIRGVFLLLVAAASLFAYNQAQQGNDWRPIVTQIGLAFGIVIAIDVITFLFIGNGTATAINTFFIRNIATILLN</sequence>
<evidence type="ECO:0000313" key="3">
    <source>
        <dbReference type="Proteomes" id="UP000660380"/>
    </source>
</evidence>
<evidence type="ECO:0000313" key="2">
    <source>
        <dbReference type="EMBL" id="MBD2603816.1"/>
    </source>
</evidence>
<evidence type="ECO:0000256" key="1">
    <source>
        <dbReference type="SAM" id="Phobius"/>
    </source>
</evidence>
<feature type="transmembrane region" description="Helical" evidence="1">
    <location>
        <begin position="30"/>
        <end position="47"/>
    </location>
</feature>
<dbReference type="Proteomes" id="UP000660380">
    <property type="component" value="Unassembled WGS sequence"/>
</dbReference>
<keyword evidence="1" id="KW-0812">Transmembrane</keyword>
<reference evidence="2 3" key="1">
    <citation type="journal article" date="2020" name="ISME J.">
        <title>Comparative genomics reveals insights into cyanobacterial evolution and habitat adaptation.</title>
        <authorList>
            <person name="Chen M.Y."/>
            <person name="Teng W.K."/>
            <person name="Zhao L."/>
            <person name="Hu C.X."/>
            <person name="Zhou Y.K."/>
            <person name="Han B.P."/>
            <person name="Song L.R."/>
            <person name="Shu W.S."/>
        </authorList>
    </citation>
    <scope>NUCLEOTIDE SEQUENCE [LARGE SCALE GENOMIC DNA]</scope>
    <source>
        <strain evidence="2 3">FACHB-248</strain>
    </source>
</reference>
<organism evidence="2 3">
    <name type="scientific">Scytonema hofmannii FACHB-248</name>
    <dbReference type="NCBI Taxonomy" id="1842502"/>
    <lineage>
        <taxon>Bacteria</taxon>
        <taxon>Bacillati</taxon>
        <taxon>Cyanobacteriota</taxon>
        <taxon>Cyanophyceae</taxon>
        <taxon>Nostocales</taxon>
        <taxon>Scytonemataceae</taxon>
        <taxon>Scytonema</taxon>
    </lineage>
</organism>
<name>A0ABR8GKS5_9CYAN</name>
<dbReference type="EMBL" id="JACJTA010000006">
    <property type="protein sequence ID" value="MBD2603816.1"/>
    <property type="molecule type" value="Genomic_DNA"/>
</dbReference>